<evidence type="ECO:0000313" key="3">
    <source>
        <dbReference type="Proteomes" id="UP000237105"/>
    </source>
</evidence>
<feature type="non-terminal residue" evidence="2">
    <location>
        <position position="61"/>
    </location>
</feature>
<sequence>MGPVRPSRAWKKKRVGPTCLRKRAGPASPKILKIEPNSVHSLTQAPRWARPGPKRPKHASP</sequence>
<feature type="compositionally biased region" description="Basic residues" evidence="1">
    <location>
        <begin position="8"/>
        <end position="24"/>
    </location>
</feature>
<dbReference type="Proteomes" id="UP000237105">
    <property type="component" value="Unassembled WGS sequence"/>
</dbReference>
<organism evidence="2 3">
    <name type="scientific">Parasponia andersonii</name>
    <name type="common">Sponia andersonii</name>
    <dbReference type="NCBI Taxonomy" id="3476"/>
    <lineage>
        <taxon>Eukaryota</taxon>
        <taxon>Viridiplantae</taxon>
        <taxon>Streptophyta</taxon>
        <taxon>Embryophyta</taxon>
        <taxon>Tracheophyta</taxon>
        <taxon>Spermatophyta</taxon>
        <taxon>Magnoliopsida</taxon>
        <taxon>eudicotyledons</taxon>
        <taxon>Gunneridae</taxon>
        <taxon>Pentapetalae</taxon>
        <taxon>rosids</taxon>
        <taxon>fabids</taxon>
        <taxon>Rosales</taxon>
        <taxon>Cannabaceae</taxon>
        <taxon>Parasponia</taxon>
    </lineage>
</organism>
<proteinExistence type="predicted"/>
<feature type="region of interest" description="Disordered" evidence="1">
    <location>
        <begin position="1"/>
        <end position="61"/>
    </location>
</feature>
<keyword evidence="3" id="KW-1185">Reference proteome</keyword>
<dbReference type="EMBL" id="JXTB01000607">
    <property type="protein sequence ID" value="PON35563.1"/>
    <property type="molecule type" value="Genomic_DNA"/>
</dbReference>
<dbReference type="AlphaFoldDB" id="A0A2P5AGA3"/>
<feature type="compositionally biased region" description="Basic residues" evidence="1">
    <location>
        <begin position="52"/>
        <end position="61"/>
    </location>
</feature>
<evidence type="ECO:0000256" key="1">
    <source>
        <dbReference type="SAM" id="MobiDB-lite"/>
    </source>
</evidence>
<name>A0A2P5AGA3_PARAD</name>
<comment type="caution">
    <text evidence="2">The sequence shown here is derived from an EMBL/GenBank/DDBJ whole genome shotgun (WGS) entry which is preliminary data.</text>
</comment>
<evidence type="ECO:0000313" key="2">
    <source>
        <dbReference type="EMBL" id="PON35563.1"/>
    </source>
</evidence>
<gene>
    <name evidence="2" type="ORF">PanWU01x14_335320</name>
</gene>
<reference evidence="3" key="1">
    <citation type="submission" date="2016-06" db="EMBL/GenBank/DDBJ databases">
        <title>Parallel loss of symbiosis genes in relatives of nitrogen-fixing non-legume Parasponia.</title>
        <authorList>
            <person name="Van Velzen R."/>
            <person name="Holmer R."/>
            <person name="Bu F."/>
            <person name="Rutten L."/>
            <person name="Van Zeijl A."/>
            <person name="Liu W."/>
            <person name="Santuari L."/>
            <person name="Cao Q."/>
            <person name="Sharma T."/>
            <person name="Shen D."/>
            <person name="Roswanjaya Y."/>
            <person name="Wardhani T."/>
            <person name="Kalhor M.S."/>
            <person name="Jansen J."/>
            <person name="Van den Hoogen J."/>
            <person name="Gungor B."/>
            <person name="Hartog M."/>
            <person name="Hontelez J."/>
            <person name="Verver J."/>
            <person name="Yang W.-C."/>
            <person name="Schijlen E."/>
            <person name="Repin R."/>
            <person name="Schilthuizen M."/>
            <person name="Schranz E."/>
            <person name="Heidstra R."/>
            <person name="Miyata K."/>
            <person name="Fedorova E."/>
            <person name="Kohlen W."/>
            <person name="Bisseling T."/>
            <person name="Smit S."/>
            <person name="Geurts R."/>
        </authorList>
    </citation>
    <scope>NUCLEOTIDE SEQUENCE [LARGE SCALE GENOMIC DNA]</scope>
    <source>
        <strain evidence="3">cv. WU1-14</strain>
    </source>
</reference>
<accession>A0A2P5AGA3</accession>
<protein>
    <submittedName>
        <fullName evidence="2">Uncharacterized protein</fullName>
    </submittedName>
</protein>